<dbReference type="SMART" id="SM00910">
    <property type="entry name" value="HIRAN"/>
    <property type="match status" value="1"/>
</dbReference>
<feature type="domain" description="HIRAN" evidence="4">
    <location>
        <begin position="121"/>
        <end position="217"/>
    </location>
</feature>
<dbReference type="EMBL" id="JBHSGN010000002">
    <property type="protein sequence ID" value="MFC4672095.1"/>
    <property type="molecule type" value="Genomic_DNA"/>
</dbReference>
<evidence type="ECO:0000259" key="4">
    <source>
        <dbReference type="SMART" id="SM00910"/>
    </source>
</evidence>
<name>A0ABV9KQ86_9BACT</name>
<keyword evidence="2" id="KW-0378">Hydrolase</keyword>
<dbReference type="Proteomes" id="UP001596023">
    <property type="component" value="Unassembled WGS sequence"/>
</dbReference>
<protein>
    <submittedName>
        <fullName evidence="5">HIRAN domain-containing protein</fullName>
    </submittedName>
</protein>
<organism evidence="5 6">
    <name type="scientific">Dysgonomonas termitidis</name>
    <dbReference type="NCBI Taxonomy" id="1516126"/>
    <lineage>
        <taxon>Bacteria</taxon>
        <taxon>Pseudomonadati</taxon>
        <taxon>Bacteroidota</taxon>
        <taxon>Bacteroidia</taxon>
        <taxon>Bacteroidales</taxon>
        <taxon>Dysgonomonadaceae</taxon>
        <taxon>Dysgonomonas</taxon>
    </lineage>
</organism>
<keyword evidence="6" id="KW-1185">Reference proteome</keyword>
<proteinExistence type="predicted"/>
<evidence type="ECO:0000313" key="5">
    <source>
        <dbReference type="EMBL" id="MFC4672095.1"/>
    </source>
</evidence>
<evidence type="ECO:0000256" key="2">
    <source>
        <dbReference type="ARBA" id="ARBA00022801"/>
    </source>
</evidence>
<sequence>MKIIAYVVLLFLIFYSIYILFKPYKNKKNKKEHNSKNIPVSQTEEPIKVYPDGRIDFPKREKNNTKEPPLKDGYKRFYTTKGFIDYKPPNPSRGNPIDDILYSTFIEEREKQKKKPKKFKVRKIECWVNGIYYRSYNAKYVARYLRVGDPVHLKREPTNKHDHFAVKVISKGEHIGYIPASLSPEVTNGIIKYGYNVYVSYKNAYEDNEDISLKIMLFPKDKKSDD</sequence>
<accession>A0ABV9KQ86</accession>
<keyword evidence="3" id="KW-0812">Transmembrane</keyword>
<keyword evidence="3" id="KW-1133">Transmembrane helix</keyword>
<reference evidence="6" key="1">
    <citation type="journal article" date="2019" name="Int. J. Syst. Evol. Microbiol.">
        <title>The Global Catalogue of Microorganisms (GCM) 10K type strain sequencing project: providing services to taxonomists for standard genome sequencing and annotation.</title>
        <authorList>
            <consortium name="The Broad Institute Genomics Platform"/>
            <consortium name="The Broad Institute Genome Sequencing Center for Infectious Disease"/>
            <person name="Wu L."/>
            <person name="Ma J."/>
        </authorList>
    </citation>
    <scope>NUCLEOTIDE SEQUENCE [LARGE SCALE GENOMIC DNA]</scope>
    <source>
        <strain evidence="6">CCUG 66188</strain>
    </source>
</reference>
<feature type="transmembrane region" description="Helical" evidence="3">
    <location>
        <begin position="6"/>
        <end position="21"/>
    </location>
</feature>
<dbReference type="RefSeq" id="WP_379993279.1">
    <property type="nucleotide sequence ID" value="NZ_JBHSGN010000002.1"/>
</dbReference>
<evidence type="ECO:0000256" key="3">
    <source>
        <dbReference type="SAM" id="Phobius"/>
    </source>
</evidence>
<gene>
    <name evidence="5" type="ORF">ACFO6W_00155</name>
</gene>
<keyword evidence="3" id="KW-0472">Membrane</keyword>
<dbReference type="InterPro" id="IPR014905">
    <property type="entry name" value="HIRAN"/>
</dbReference>
<dbReference type="Gene3D" id="3.30.70.2330">
    <property type="match status" value="1"/>
</dbReference>
<evidence type="ECO:0000313" key="6">
    <source>
        <dbReference type="Proteomes" id="UP001596023"/>
    </source>
</evidence>
<comment type="caution">
    <text evidence="5">The sequence shown here is derived from an EMBL/GenBank/DDBJ whole genome shotgun (WGS) entry which is preliminary data.</text>
</comment>
<evidence type="ECO:0000256" key="1">
    <source>
        <dbReference type="ARBA" id="ARBA00022723"/>
    </source>
</evidence>
<keyword evidence="1" id="KW-0479">Metal-binding</keyword>
<dbReference type="Pfam" id="PF08797">
    <property type="entry name" value="HIRAN"/>
    <property type="match status" value="1"/>
</dbReference>